<name>A0A285I5Q0_9FIRM</name>
<keyword evidence="1" id="KW-0812">Transmembrane</keyword>
<sequence length="82" mass="9491">MEAFVPLLVLIPLLPFVAIAEYIRLEEKGQNKKIIIFKVLLNILVVVLLVLLLIYLPAEYDKILNMLIIVVVFLKYRAKVKK</sequence>
<reference evidence="3" key="1">
    <citation type="submission" date="2017-09" db="EMBL/GenBank/DDBJ databases">
        <authorList>
            <person name="Varghese N."/>
            <person name="Submissions S."/>
        </authorList>
    </citation>
    <scope>NUCLEOTIDE SEQUENCE [LARGE SCALE GENOMIC DNA]</scope>
    <source>
        <strain evidence="3">MSL47</strain>
    </source>
</reference>
<gene>
    <name evidence="2" type="ORF">SAMN06265827_13136</name>
</gene>
<protein>
    <submittedName>
        <fullName evidence="2">Uncharacterized protein</fullName>
    </submittedName>
</protein>
<evidence type="ECO:0000313" key="3">
    <source>
        <dbReference type="Proteomes" id="UP000219573"/>
    </source>
</evidence>
<feature type="transmembrane region" description="Helical" evidence="1">
    <location>
        <begin position="6"/>
        <end position="23"/>
    </location>
</feature>
<evidence type="ECO:0000256" key="1">
    <source>
        <dbReference type="SAM" id="Phobius"/>
    </source>
</evidence>
<dbReference type="RefSeq" id="WP_097019180.1">
    <property type="nucleotide sequence ID" value="NZ_OBDZ01000031.1"/>
</dbReference>
<keyword evidence="1" id="KW-0472">Membrane</keyword>
<accession>A0A285I5Q0</accession>
<organism evidence="2 3">
    <name type="scientific">Orenia metallireducens</name>
    <dbReference type="NCBI Taxonomy" id="1413210"/>
    <lineage>
        <taxon>Bacteria</taxon>
        <taxon>Bacillati</taxon>
        <taxon>Bacillota</taxon>
        <taxon>Clostridia</taxon>
        <taxon>Halanaerobiales</taxon>
        <taxon>Halobacteroidaceae</taxon>
        <taxon>Orenia</taxon>
    </lineage>
</organism>
<keyword evidence="1" id="KW-1133">Transmembrane helix</keyword>
<keyword evidence="3" id="KW-1185">Reference proteome</keyword>
<evidence type="ECO:0000313" key="2">
    <source>
        <dbReference type="EMBL" id="SNY43254.1"/>
    </source>
</evidence>
<feature type="transmembrane region" description="Helical" evidence="1">
    <location>
        <begin position="35"/>
        <end position="56"/>
    </location>
</feature>
<feature type="transmembrane region" description="Helical" evidence="1">
    <location>
        <begin position="62"/>
        <end position="78"/>
    </location>
</feature>
<dbReference type="Proteomes" id="UP000219573">
    <property type="component" value="Unassembled WGS sequence"/>
</dbReference>
<proteinExistence type="predicted"/>
<dbReference type="AlphaFoldDB" id="A0A285I5Q0"/>
<dbReference type="EMBL" id="OBDZ01000031">
    <property type="protein sequence ID" value="SNY43254.1"/>
    <property type="molecule type" value="Genomic_DNA"/>
</dbReference>